<protein>
    <submittedName>
        <fullName evidence="1">Uncharacterized protein</fullName>
    </submittedName>
</protein>
<dbReference type="EMBL" id="JABFAE010000011">
    <property type="protein sequence ID" value="MBA0841671.1"/>
    <property type="molecule type" value="Genomic_DNA"/>
</dbReference>
<reference evidence="1 2" key="1">
    <citation type="journal article" date="2019" name="Genome Biol. Evol.">
        <title>Insights into the evolution of the New World diploid cottons (Gossypium, subgenus Houzingenia) based on genome sequencing.</title>
        <authorList>
            <person name="Grover C.E."/>
            <person name="Arick M.A. 2nd"/>
            <person name="Thrash A."/>
            <person name="Conover J.L."/>
            <person name="Sanders W.S."/>
            <person name="Peterson D.G."/>
            <person name="Frelichowski J.E."/>
            <person name="Scheffler J.A."/>
            <person name="Scheffler B.E."/>
            <person name="Wendel J.F."/>
        </authorList>
    </citation>
    <scope>NUCLEOTIDE SEQUENCE [LARGE SCALE GENOMIC DNA]</scope>
    <source>
        <strain evidence="1">6</strain>
        <tissue evidence="1">Leaf</tissue>
    </source>
</reference>
<sequence length="25" mass="3092">MEYSSWSYTLRKRMQFSLLILLLDP</sequence>
<evidence type="ECO:0000313" key="2">
    <source>
        <dbReference type="Proteomes" id="UP000593575"/>
    </source>
</evidence>
<proteinExistence type="predicted"/>
<gene>
    <name evidence="1" type="ORF">Goarm_004155</name>
</gene>
<keyword evidence="2" id="KW-1185">Reference proteome</keyword>
<name>A0A7J9K5J7_9ROSI</name>
<organism evidence="1 2">
    <name type="scientific">Gossypium armourianum</name>
    <dbReference type="NCBI Taxonomy" id="34283"/>
    <lineage>
        <taxon>Eukaryota</taxon>
        <taxon>Viridiplantae</taxon>
        <taxon>Streptophyta</taxon>
        <taxon>Embryophyta</taxon>
        <taxon>Tracheophyta</taxon>
        <taxon>Spermatophyta</taxon>
        <taxon>Magnoliopsida</taxon>
        <taxon>eudicotyledons</taxon>
        <taxon>Gunneridae</taxon>
        <taxon>Pentapetalae</taxon>
        <taxon>rosids</taxon>
        <taxon>malvids</taxon>
        <taxon>Malvales</taxon>
        <taxon>Malvaceae</taxon>
        <taxon>Malvoideae</taxon>
        <taxon>Gossypium</taxon>
    </lineage>
</organism>
<evidence type="ECO:0000313" key="1">
    <source>
        <dbReference type="EMBL" id="MBA0841671.1"/>
    </source>
</evidence>
<accession>A0A7J9K5J7</accession>
<dbReference type="AlphaFoldDB" id="A0A7J9K5J7"/>
<comment type="caution">
    <text evidence="1">The sequence shown here is derived from an EMBL/GenBank/DDBJ whole genome shotgun (WGS) entry which is preliminary data.</text>
</comment>
<dbReference type="Proteomes" id="UP000593575">
    <property type="component" value="Unassembled WGS sequence"/>
</dbReference>